<sequence>MPLQFFSSPLSIPCSPSLHTTAIKTRLFPLPKRVNTQLGCSSQPDASLLSSSDPVELLEKPNPIPLPEDETKPETQQSKADLTSFLNLFSNGLSNEESPYNEQAFEERPQDEETNSGNLYYDPKVGDFVMGVVVSGDENKVEVDIGADKLAIMLKKEVMPLYDEEMEHLACDLDGDGIKGYIGKMGIVRDEVGMGGGAGKSVVEIGTIVYAEVLGRTLGARPLVSCRRLFRRLAWHRVRQMMHQDEPIEVKLYEWNTGGLLTRIEGLRAFLPKAEMMTKINNFTDYKNNVGRCIKVCIEKMDEANNDLIISEKVAWEKIYLKEGTLLQGSVVKMFPFGVQIKIGQTNRTGLLHISNISKGRIRSINEVLKIDEEVKVLVVKSIIPDRISLSISELESEPGLFLSNKEKVLSEAEEMAKEYRKKLPIILPKQEPPPTSDLAFDDETKLYANWNWLRFERPVENETNQNDVSC</sequence>
<evidence type="ECO:0000313" key="3">
    <source>
        <dbReference type="EMBL" id="KAF3328388.1"/>
    </source>
</evidence>
<dbReference type="SMART" id="SM00316">
    <property type="entry name" value="S1"/>
    <property type="match status" value="3"/>
</dbReference>
<feature type="region of interest" description="Disordered" evidence="1">
    <location>
        <begin position="39"/>
        <end position="78"/>
    </location>
</feature>
<dbReference type="SUPFAM" id="SSF50249">
    <property type="entry name" value="Nucleic acid-binding proteins"/>
    <property type="match status" value="3"/>
</dbReference>
<dbReference type="PROSITE" id="PS50126">
    <property type="entry name" value="S1"/>
    <property type="match status" value="2"/>
</dbReference>
<dbReference type="GO" id="GO:0043489">
    <property type="term" value="P:RNA stabilization"/>
    <property type="evidence" value="ECO:0007669"/>
    <property type="project" value="TreeGrafter"/>
</dbReference>
<keyword evidence="4" id="KW-1185">Reference proteome</keyword>
<dbReference type="InterPro" id="IPR012340">
    <property type="entry name" value="NA-bd_OB-fold"/>
</dbReference>
<dbReference type="PANTHER" id="PTHR15838:SF3">
    <property type="entry name" value="PROTEIN PIGMENT DEFECTIVE 338, CHLOROPLASTIC"/>
    <property type="match status" value="1"/>
</dbReference>
<evidence type="ECO:0000313" key="4">
    <source>
        <dbReference type="Proteomes" id="UP000623129"/>
    </source>
</evidence>
<evidence type="ECO:0000256" key="1">
    <source>
        <dbReference type="SAM" id="MobiDB-lite"/>
    </source>
</evidence>
<dbReference type="PANTHER" id="PTHR15838">
    <property type="entry name" value="NUCLEOLAR PROTEIN OF 40 KDA"/>
    <property type="match status" value="1"/>
</dbReference>
<dbReference type="AlphaFoldDB" id="A0A833R179"/>
<dbReference type="GO" id="GO:0003723">
    <property type="term" value="F:RNA binding"/>
    <property type="evidence" value="ECO:0007669"/>
    <property type="project" value="TreeGrafter"/>
</dbReference>
<dbReference type="EMBL" id="SWLB01000016">
    <property type="protein sequence ID" value="KAF3328388.1"/>
    <property type="molecule type" value="Genomic_DNA"/>
</dbReference>
<protein>
    <recommendedName>
        <fullName evidence="2">S1 motif domain-containing protein</fullName>
    </recommendedName>
</protein>
<feature type="compositionally biased region" description="Low complexity" evidence="1">
    <location>
        <begin position="41"/>
        <end position="54"/>
    </location>
</feature>
<dbReference type="CDD" id="cd04465">
    <property type="entry name" value="S1_RPS1_repeat_ec2_hs2"/>
    <property type="match status" value="1"/>
</dbReference>
<organism evidence="3 4">
    <name type="scientific">Carex littledalei</name>
    <dbReference type="NCBI Taxonomy" id="544730"/>
    <lineage>
        <taxon>Eukaryota</taxon>
        <taxon>Viridiplantae</taxon>
        <taxon>Streptophyta</taxon>
        <taxon>Embryophyta</taxon>
        <taxon>Tracheophyta</taxon>
        <taxon>Spermatophyta</taxon>
        <taxon>Magnoliopsida</taxon>
        <taxon>Liliopsida</taxon>
        <taxon>Poales</taxon>
        <taxon>Cyperaceae</taxon>
        <taxon>Cyperoideae</taxon>
        <taxon>Cariceae</taxon>
        <taxon>Carex</taxon>
        <taxon>Carex subgen. Euthyceras</taxon>
    </lineage>
</organism>
<dbReference type="Pfam" id="PF00575">
    <property type="entry name" value="S1"/>
    <property type="match status" value="1"/>
</dbReference>
<accession>A0A833R179</accession>
<feature type="region of interest" description="Disordered" evidence="1">
    <location>
        <begin position="96"/>
        <end position="117"/>
    </location>
</feature>
<feature type="domain" description="S1 motif" evidence="2">
    <location>
        <begin position="245"/>
        <end position="313"/>
    </location>
</feature>
<feature type="domain" description="S1 motif" evidence="2">
    <location>
        <begin position="324"/>
        <end position="393"/>
    </location>
</feature>
<proteinExistence type="predicted"/>
<reference evidence="3" key="1">
    <citation type="submission" date="2020-01" db="EMBL/GenBank/DDBJ databases">
        <title>Genome sequence of Kobresia littledalei, the first chromosome-level genome in the family Cyperaceae.</title>
        <authorList>
            <person name="Qu G."/>
        </authorList>
    </citation>
    <scope>NUCLEOTIDE SEQUENCE</scope>
    <source>
        <strain evidence="3">C.B.Clarke</strain>
        <tissue evidence="3">Leaf</tissue>
    </source>
</reference>
<evidence type="ECO:0000259" key="2">
    <source>
        <dbReference type="PROSITE" id="PS50126"/>
    </source>
</evidence>
<dbReference type="Gene3D" id="2.40.50.140">
    <property type="entry name" value="Nucleic acid-binding proteins"/>
    <property type="match status" value="1"/>
</dbReference>
<dbReference type="OrthoDB" id="1918363at2759"/>
<name>A0A833R179_9POAL</name>
<dbReference type="InterPro" id="IPR003029">
    <property type="entry name" value="S1_domain"/>
</dbReference>
<dbReference type="Proteomes" id="UP000623129">
    <property type="component" value="Unassembled WGS sequence"/>
</dbReference>
<gene>
    <name evidence="3" type="ORF">FCM35_KLT06994</name>
</gene>
<comment type="caution">
    <text evidence="3">The sequence shown here is derived from an EMBL/GenBank/DDBJ whole genome shotgun (WGS) entry which is preliminary data.</text>
</comment>